<protein>
    <recommendedName>
        <fullName evidence="2">DUF2141 domain-containing protein</fullName>
    </recommendedName>
</protein>
<dbReference type="AlphaFoldDB" id="A0A3B0Z907"/>
<dbReference type="EMBL" id="UOFO01000030">
    <property type="protein sequence ID" value="VAW83947.1"/>
    <property type="molecule type" value="Genomic_DNA"/>
</dbReference>
<dbReference type="Pfam" id="PF09912">
    <property type="entry name" value="DUF2141"/>
    <property type="match status" value="1"/>
</dbReference>
<accession>A0A3B0Z907</accession>
<reference evidence="1" key="1">
    <citation type="submission" date="2018-06" db="EMBL/GenBank/DDBJ databases">
        <authorList>
            <person name="Zhirakovskaya E."/>
        </authorList>
    </citation>
    <scope>NUCLEOTIDE SEQUENCE</scope>
</reference>
<evidence type="ECO:0008006" key="2">
    <source>
        <dbReference type="Google" id="ProtNLM"/>
    </source>
</evidence>
<name>A0A3B0Z907_9ZZZZ</name>
<organism evidence="1">
    <name type="scientific">hydrothermal vent metagenome</name>
    <dbReference type="NCBI Taxonomy" id="652676"/>
    <lineage>
        <taxon>unclassified sequences</taxon>
        <taxon>metagenomes</taxon>
        <taxon>ecological metagenomes</taxon>
    </lineage>
</organism>
<dbReference type="InterPro" id="IPR018673">
    <property type="entry name" value="DUF2141"/>
</dbReference>
<proteinExistence type="predicted"/>
<sequence length="146" mass="16336">MMLFNRIITGLILIVMPMFAYAETIDVEVQNIMVSRGGNVMVLLFTETGFPIEHHQAVAVQDKSAETERMKFSFTIPSSEYIAFKVLHDEDTNNKVTKNWTGIWPKEGLGFSNNQKMGPLGPPDFDKAKLAVANLSEPISLIVTYP</sequence>
<gene>
    <name evidence="1" type="ORF">MNBD_GAMMA16-1769</name>
</gene>
<evidence type="ECO:0000313" key="1">
    <source>
        <dbReference type="EMBL" id="VAW83947.1"/>
    </source>
</evidence>